<dbReference type="SUPFAM" id="SSF47781">
    <property type="entry name" value="RuvA domain 2-like"/>
    <property type="match status" value="1"/>
</dbReference>
<accession>A0A350H8W8</accession>
<dbReference type="InterPro" id="IPR010994">
    <property type="entry name" value="RuvA_2-like"/>
</dbReference>
<dbReference type="GO" id="GO:0048476">
    <property type="term" value="C:Holliday junction resolvase complex"/>
    <property type="evidence" value="ECO:0007669"/>
    <property type="project" value="UniProtKB-UniRule"/>
</dbReference>
<dbReference type="GO" id="GO:0005737">
    <property type="term" value="C:cytoplasm"/>
    <property type="evidence" value="ECO:0007669"/>
    <property type="project" value="UniProtKB-SubCell"/>
</dbReference>
<reference evidence="9 10" key="1">
    <citation type="journal article" date="2018" name="Nat. Biotechnol.">
        <title>A standardized bacterial taxonomy based on genome phylogeny substantially revises the tree of life.</title>
        <authorList>
            <person name="Parks D.H."/>
            <person name="Chuvochina M."/>
            <person name="Waite D.W."/>
            <person name="Rinke C."/>
            <person name="Skarshewski A."/>
            <person name="Chaumeil P.A."/>
            <person name="Hugenholtz P."/>
        </authorList>
    </citation>
    <scope>NUCLEOTIDE SEQUENCE [LARGE SCALE GENOMIC DNA]</scope>
    <source>
        <strain evidence="9">UBA9956</strain>
    </source>
</reference>
<comment type="caution">
    <text evidence="9">The sequence shown here is derived from an EMBL/GenBank/DDBJ whole genome shotgun (WGS) entry which is preliminary data.</text>
</comment>
<comment type="domain">
    <text evidence="6">Has three domains with a flexible linker between the domains II and III and assumes an 'L' shape. Domain III is highly mobile and contacts RuvB.</text>
</comment>
<feature type="region of interest" description="Domain III" evidence="6">
    <location>
        <begin position="136"/>
        <end position="186"/>
    </location>
</feature>
<proteinExistence type="inferred from homology"/>
<dbReference type="InterPro" id="IPR012340">
    <property type="entry name" value="NA-bd_OB-fold"/>
</dbReference>
<evidence type="ECO:0000256" key="5">
    <source>
        <dbReference type="ARBA" id="ARBA00023204"/>
    </source>
</evidence>
<comment type="similarity">
    <text evidence="6">Belongs to the RuvA family.</text>
</comment>
<dbReference type="GO" id="GO:0000400">
    <property type="term" value="F:four-way junction DNA binding"/>
    <property type="evidence" value="ECO:0007669"/>
    <property type="project" value="UniProtKB-UniRule"/>
</dbReference>
<dbReference type="Gene3D" id="1.10.150.20">
    <property type="entry name" value="5' to 3' exonuclease, C-terminal subdomain"/>
    <property type="match status" value="1"/>
</dbReference>
<dbReference type="Gene3D" id="1.10.8.10">
    <property type="entry name" value="DNA helicase RuvA subunit, C-terminal domain"/>
    <property type="match status" value="1"/>
</dbReference>
<keyword evidence="1 6" id="KW-0963">Cytoplasm</keyword>
<gene>
    <name evidence="6 9" type="primary">ruvA</name>
    <name evidence="9" type="ORF">DCW38_02245</name>
</gene>
<dbReference type="Proteomes" id="UP000264062">
    <property type="component" value="Unassembled WGS sequence"/>
</dbReference>
<comment type="subcellular location">
    <subcellularLocation>
        <location evidence="6">Cytoplasm</location>
    </subcellularLocation>
</comment>
<dbReference type="SUPFAM" id="SSF46929">
    <property type="entry name" value="DNA helicase RuvA subunit, C-terminal domain"/>
    <property type="match status" value="1"/>
</dbReference>
<evidence type="ECO:0000259" key="7">
    <source>
        <dbReference type="Pfam" id="PF01330"/>
    </source>
</evidence>
<feature type="domain" description="Holliday junction DNA helicase RuvA C-terminal" evidence="8">
    <location>
        <begin position="140"/>
        <end position="185"/>
    </location>
</feature>
<dbReference type="GO" id="GO:0009378">
    <property type="term" value="F:four-way junction helicase activity"/>
    <property type="evidence" value="ECO:0007669"/>
    <property type="project" value="InterPro"/>
</dbReference>
<comment type="subunit">
    <text evidence="6">Homotetramer. Forms an RuvA(8)-RuvB(12)-Holliday junction (HJ) complex. HJ DNA is sandwiched between 2 RuvA tetramers; dsDNA enters through RuvA and exits via RuvB. An RuvB hexamer assembles on each DNA strand where it exits the tetramer. Each RuvB hexamer is contacted by two RuvA subunits (via domain III) on 2 adjacent RuvB subunits; this complex drives branch migration. In the full resolvosome a probable DNA-RuvA(4)-RuvB(12)-RuvC(2) complex forms which resolves the HJ.</text>
</comment>
<evidence type="ECO:0000256" key="2">
    <source>
        <dbReference type="ARBA" id="ARBA00022763"/>
    </source>
</evidence>
<evidence type="ECO:0000259" key="8">
    <source>
        <dbReference type="Pfam" id="PF07499"/>
    </source>
</evidence>
<evidence type="ECO:0000313" key="10">
    <source>
        <dbReference type="Proteomes" id="UP000264062"/>
    </source>
</evidence>
<dbReference type="GO" id="GO:0009379">
    <property type="term" value="C:Holliday junction helicase complex"/>
    <property type="evidence" value="ECO:0007669"/>
    <property type="project" value="InterPro"/>
</dbReference>
<dbReference type="EMBL" id="DMZY01000066">
    <property type="protein sequence ID" value="HAV91984.1"/>
    <property type="molecule type" value="Genomic_DNA"/>
</dbReference>
<feature type="domain" description="DNA helicase Holliday junction RuvA type" evidence="7">
    <location>
        <begin position="1"/>
        <end position="62"/>
    </location>
</feature>
<dbReference type="GO" id="GO:0006310">
    <property type="term" value="P:DNA recombination"/>
    <property type="evidence" value="ECO:0007669"/>
    <property type="project" value="UniProtKB-UniRule"/>
</dbReference>
<keyword evidence="5 6" id="KW-0234">DNA repair</keyword>
<evidence type="ECO:0000313" key="9">
    <source>
        <dbReference type="EMBL" id="HAV91984.1"/>
    </source>
</evidence>
<evidence type="ECO:0000256" key="4">
    <source>
        <dbReference type="ARBA" id="ARBA00023172"/>
    </source>
</evidence>
<name>A0A350H8W8_UNCW3</name>
<dbReference type="Pfam" id="PF01330">
    <property type="entry name" value="RuvA_N"/>
    <property type="match status" value="1"/>
</dbReference>
<evidence type="ECO:0000256" key="6">
    <source>
        <dbReference type="HAMAP-Rule" id="MF_00031"/>
    </source>
</evidence>
<feature type="region of interest" description="Domain I" evidence="6">
    <location>
        <begin position="1"/>
        <end position="64"/>
    </location>
</feature>
<evidence type="ECO:0000256" key="1">
    <source>
        <dbReference type="ARBA" id="ARBA00022490"/>
    </source>
</evidence>
<dbReference type="Gene3D" id="2.40.50.140">
    <property type="entry name" value="Nucleic acid-binding proteins"/>
    <property type="match status" value="1"/>
</dbReference>
<dbReference type="SUPFAM" id="SSF50249">
    <property type="entry name" value="Nucleic acid-binding proteins"/>
    <property type="match status" value="1"/>
</dbReference>
<protein>
    <recommendedName>
        <fullName evidence="6">Holliday junction branch migration complex subunit RuvA</fullName>
    </recommendedName>
</protein>
<dbReference type="Pfam" id="PF14520">
    <property type="entry name" value="HHH_5"/>
    <property type="match status" value="1"/>
</dbReference>
<dbReference type="InterPro" id="IPR036267">
    <property type="entry name" value="RuvA_C_sf"/>
</dbReference>
<dbReference type="InterPro" id="IPR013849">
    <property type="entry name" value="DNA_helicase_Holl-junc_RuvA_I"/>
</dbReference>
<comment type="function">
    <text evidence="6">The RuvA-RuvB-RuvC complex processes Holliday junction (HJ) DNA during genetic recombination and DNA repair, while the RuvA-RuvB complex plays an important role in the rescue of blocked DNA replication forks via replication fork reversal (RFR). RuvA specifically binds to HJ cruciform DNA, conferring on it an open structure. The RuvB hexamer acts as an ATP-dependent pump, pulling dsDNA into and through the RuvAB complex. HJ branch migration allows RuvC to scan DNA until it finds its consensus sequence, where it cleaves and resolves the cruciform DNA.</text>
</comment>
<dbReference type="AlphaFoldDB" id="A0A350H8W8"/>
<keyword evidence="4 6" id="KW-0233">DNA recombination</keyword>
<dbReference type="InterPro" id="IPR011114">
    <property type="entry name" value="RuvA_C"/>
</dbReference>
<dbReference type="InterPro" id="IPR000085">
    <property type="entry name" value="RuvA"/>
</dbReference>
<dbReference type="NCBIfam" id="TIGR00084">
    <property type="entry name" value="ruvA"/>
    <property type="match status" value="1"/>
</dbReference>
<evidence type="ECO:0000256" key="3">
    <source>
        <dbReference type="ARBA" id="ARBA00023125"/>
    </source>
</evidence>
<dbReference type="Pfam" id="PF07499">
    <property type="entry name" value="RuvA_C"/>
    <property type="match status" value="1"/>
</dbReference>
<keyword evidence="2 6" id="KW-0227">DNA damage</keyword>
<sequence length="186" mass="20625">MNSFIKGILIQKNPANVVIENNGIGYMMRISLSSYDKLPQPGEQAVLYTFLSIKNEEVSIYGFATEKEKILFLKLIEIPKVGPKTALSVFNALAPEEFENAVLMRNSVMIAKAKGISKKTAETIILELSGKLSVDGTRITNDAYEALLALGFMQKDIDPVLRDVMSAVADKENTEEIVKEALKRLR</sequence>
<dbReference type="CDD" id="cd14332">
    <property type="entry name" value="UBA_RuvA_C"/>
    <property type="match status" value="1"/>
</dbReference>
<dbReference type="GO" id="GO:0006281">
    <property type="term" value="P:DNA repair"/>
    <property type="evidence" value="ECO:0007669"/>
    <property type="project" value="UniProtKB-UniRule"/>
</dbReference>
<dbReference type="HAMAP" id="MF_00031">
    <property type="entry name" value="DNA_HJ_migration_RuvA"/>
    <property type="match status" value="1"/>
</dbReference>
<organism evidence="9 10">
    <name type="scientific">candidate division WOR-3 bacterium</name>
    <dbReference type="NCBI Taxonomy" id="2052148"/>
    <lineage>
        <taxon>Bacteria</taxon>
        <taxon>Bacteria division WOR-3</taxon>
    </lineage>
</organism>
<comment type="caution">
    <text evidence="6">Lacks conserved residue(s) required for the propagation of feature annotation.</text>
</comment>
<keyword evidence="3 6" id="KW-0238">DNA-binding</keyword>
<dbReference type="GO" id="GO:0005524">
    <property type="term" value="F:ATP binding"/>
    <property type="evidence" value="ECO:0007669"/>
    <property type="project" value="InterPro"/>
</dbReference>